<dbReference type="InterPro" id="IPR012854">
    <property type="entry name" value="Cu_amine_oxidase-like_N"/>
</dbReference>
<dbReference type="EMBL" id="VSDO01000004">
    <property type="protein sequence ID" value="TYA11428.1"/>
    <property type="molecule type" value="Genomic_DNA"/>
</dbReference>
<dbReference type="Gene3D" id="3.30.457.10">
    <property type="entry name" value="Copper amine oxidase-like, N-terminal domain"/>
    <property type="match status" value="1"/>
</dbReference>
<evidence type="ECO:0000313" key="3">
    <source>
        <dbReference type="EMBL" id="TYA11428.1"/>
    </source>
</evidence>
<keyword evidence="4" id="KW-1185">Reference proteome</keyword>
<sequence length="1036" mass="108602">MKKIWATLLAAALLAPTLPLNTAEAAKAISITINGSRLATDQAPVAVGSRVLLPLRAIFEALDASVDWNSRTQTVTASKNGTTVVLKMKSRTATINDQTVLLDVPAQAIKGRTMVPVRFVSEALGEQVDWNSGSRVVSIVTRGGVVTPNPTSLSPVSYVTLRDVGNAGDGRDLEVSFSRSSTESLVDHYRVLIVKASNASRFTLNEALNVSSSNYMTLRPNGTDPAVTLSSGARDVDGAPIQNNQSYVGFVLAVGKGNAGSALSGESGRITLGTGESVDAVTNVSATDISDYGDGRDLSVSFTRPQNDGNISNYRIYIVKTKDAGNFSLSTANGLSSQSYTTVYKPSNSNRTLSGTLSSSTRDSSGDLIRNGVSYTAFVMSVSNTSSVSSKLSSGSSSFVLGTGTVAAPVITKVEDVNDHGDGRDLRVSFTKVSDESRISGYRIFVVKSNSSWNFDLARANAVSSSNYTSVSKTGYNQNPSLSSSARDVDGDLIRNGVDYRVFVMAVGSGTNAGSNALSSSSNTVTLLNNYSVGTVSNLSVSDVNDNNDGRDLLVSYTRASDESNISQYRIMVVKSSKAGSFTLDKANAVSSSNYTVAYTGSNFNSVLASGARDVDGDRIQNGVSYRVYVLSVGRGNYSGTNSLSRESSAITLGSNYSVGAVSSIGLNDASDYNDARDLRINFFRPNDESNISHYRVFVVKAANAWRFDLAYANNVPSSRYTQVNKAGRILDVNLPAWTTDVDGDAIRNGVPYRVYVLSVSDGRGNNNALSTVYGELTLSDSSNAQAVSGLSAVAETANSTGTASDIKVSFNKADNEKNIAEYRILVVPSAQAGSFDLRAANNVTVPGNYTSLTPNGRNVTGYPVQGANDVYGTPINASTTYQVFVLSVAKTREANALSSASNQIKLNAPAPVPVPQVANALSVVRAASDVAVSFTEPGNTANIAYYVVFAVPSGASLNASTAMTSSGARVEKGNSQAVLNQDIYGAALDTTRNAYDIYVLSVPADGAKGTPVLSGNLGATRVTPVAPIAPVTPAP</sequence>
<dbReference type="Proteomes" id="UP000325218">
    <property type="component" value="Unassembled WGS sequence"/>
</dbReference>
<reference evidence="3 4" key="1">
    <citation type="submission" date="2019-08" db="EMBL/GenBank/DDBJ databases">
        <title>Genome sequencing of Paenibacillus faecis DSM 23593(T).</title>
        <authorList>
            <person name="Kook J.-K."/>
            <person name="Park S.-N."/>
            <person name="Lim Y.K."/>
        </authorList>
    </citation>
    <scope>NUCLEOTIDE SEQUENCE [LARGE SCALE GENOMIC DNA]</scope>
    <source>
        <strain evidence="3 4">DSM 23593</strain>
    </source>
</reference>
<dbReference type="Pfam" id="PF07833">
    <property type="entry name" value="Cu_amine_oxidN1"/>
    <property type="match status" value="1"/>
</dbReference>
<dbReference type="OrthoDB" id="2663921at2"/>
<dbReference type="InterPro" id="IPR036582">
    <property type="entry name" value="Mao_N_sf"/>
</dbReference>
<feature type="signal peptide" evidence="1">
    <location>
        <begin position="1"/>
        <end position="22"/>
    </location>
</feature>
<dbReference type="RefSeq" id="WP_148455251.1">
    <property type="nucleotide sequence ID" value="NZ_VSDO01000004.1"/>
</dbReference>
<proteinExistence type="predicted"/>
<evidence type="ECO:0000259" key="2">
    <source>
        <dbReference type="Pfam" id="PF07833"/>
    </source>
</evidence>
<evidence type="ECO:0000313" key="4">
    <source>
        <dbReference type="Proteomes" id="UP000325218"/>
    </source>
</evidence>
<dbReference type="AlphaFoldDB" id="A0A5D0CNQ8"/>
<protein>
    <submittedName>
        <fullName evidence="3">Copper amine oxidase N-terminal domain-containing protein</fullName>
    </submittedName>
</protein>
<accession>A0A5D0CNQ8</accession>
<feature type="domain" description="Copper amine oxidase-like N-terminal" evidence="2">
    <location>
        <begin position="32"/>
        <end position="139"/>
    </location>
</feature>
<evidence type="ECO:0000256" key="1">
    <source>
        <dbReference type="SAM" id="SignalP"/>
    </source>
</evidence>
<comment type="caution">
    <text evidence="3">The sequence shown here is derived from an EMBL/GenBank/DDBJ whole genome shotgun (WGS) entry which is preliminary data.</text>
</comment>
<dbReference type="SUPFAM" id="SSF55383">
    <property type="entry name" value="Copper amine oxidase, domain N"/>
    <property type="match status" value="1"/>
</dbReference>
<name>A0A5D0CNQ8_9BACL</name>
<keyword evidence="1" id="KW-0732">Signal</keyword>
<feature type="chain" id="PRO_5038334930" evidence="1">
    <location>
        <begin position="23"/>
        <end position="1036"/>
    </location>
</feature>
<gene>
    <name evidence="3" type="ORF">FRY98_19980</name>
</gene>
<organism evidence="3 4">
    <name type="scientific">Paenibacillus faecis</name>
    <dbReference type="NCBI Taxonomy" id="862114"/>
    <lineage>
        <taxon>Bacteria</taxon>
        <taxon>Bacillati</taxon>
        <taxon>Bacillota</taxon>
        <taxon>Bacilli</taxon>
        <taxon>Bacillales</taxon>
        <taxon>Paenibacillaceae</taxon>
        <taxon>Paenibacillus</taxon>
    </lineage>
</organism>